<dbReference type="OMA" id="EYAPKEN"/>
<feature type="region of interest" description="Disordered" evidence="1">
    <location>
        <begin position="48"/>
        <end position="68"/>
    </location>
</feature>
<proteinExistence type="predicted"/>
<feature type="compositionally biased region" description="Basic and acidic residues" evidence="1">
    <location>
        <begin position="48"/>
        <end position="62"/>
    </location>
</feature>
<sequence length="68" mass="7807">MRQNGIDDEIQKLMCFLPEREGRAQKLSRNQILMELLEIARKMTEDEAKPLKEAEYAPKENGEPSTSG</sequence>
<dbReference type="EMBL" id="GL380209">
    <property type="protein sequence ID" value="EGT50443.1"/>
    <property type="molecule type" value="Genomic_DNA"/>
</dbReference>
<dbReference type="Proteomes" id="UP000008068">
    <property type="component" value="Unassembled WGS sequence"/>
</dbReference>
<evidence type="ECO:0008006" key="4">
    <source>
        <dbReference type="Google" id="ProtNLM"/>
    </source>
</evidence>
<accession>G0PBE5</accession>
<organism evidence="3">
    <name type="scientific">Caenorhabditis brenneri</name>
    <name type="common">Nematode worm</name>
    <dbReference type="NCBI Taxonomy" id="135651"/>
    <lineage>
        <taxon>Eukaryota</taxon>
        <taxon>Metazoa</taxon>
        <taxon>Ecdysozoa</taxon>
        <taxon>Nematoda</taxon>
        <taxon>Chromadorea</taxon>
        <taxon>Rhabditida</taxon>
        <taxon>Rhabditina</taxon>
        <taxon>Rhabditomorpha</taxon>
        <taxon>Rhabditoidea</taxon>
        <taxon>Rhabditidae</taxon>
        <taxon>Peloderinae</taxon>
        <taxon>Caenorhabditis</taxon>
    </lineage>
</organism>
<dbReference type="FunCoup" id="G0PBE5">
    <property type="interactions" value="87"/>
</dbReference>
<evidence type="ECO:0000313" key="2">
    <source>
        <dbReference type="EMBL" id="EGT50443.1"/>
    </source>
</evidence>
<reference evidence="3" key="1">
    <citation type="submission" date="2011-07" db="EMBL/GenBank/DDBJ databases">
        <authorList>
            <consortium name="Caenorhabditis brenneri Sequencing and Analysis Consortium"/>
            <person name="Wilson R.K."/>
        </authorList>
    </citation>
    <scope>NUCLEOTIDE SEQUENCE [LARGE SCALE GENOMIC DNA]</scope>
    <source>
        <strain evidence="3">PB2801</strain>
    </source>
</reference>
<evidence type="ECO:0000256" key="1">
    <source>
        <dbReference type="SAM" id="MobiDB-lite"/>
    </source>
</evidence>
<dbReference type="OrthoDB" id="10518389at2759"/>
<name>G0PBE5_CAEBE</name>
<gene>
    <name evidence="2" type="ORF">CAEBREN_03849</name>
</gene>
<protein>
    <recommendedName>
        <fullName evidence="4">BHLH domain-containing protein</fullName>
    </recommendedName>
</protein>
<evidence type="ECO:0000313" key="3">
    <source>
        <dbReference type="Proteomes" id="UP000008068"/>
    </source>
</evidence>
<dbReference type="eggNOG" id="ENOG502TJ4W">
    <property type="taxonomic scope" value="Eukaryota"/>
</dbReference>
<dbReference type="InParanoid" id="G0PBE5"/>
<dbReference type="AlphaFoldDB" id="G0PBE5"/>
<dbReference type="HOGENOM" id="CLU_2796227_0_0_1"/>
<keyword evidence="3" id="KW-1185">Reference proteome</keyword>